<name>A0A0G4HVD0_9ALVE</name>
<feature type="compositionally biased region" description="Basic and acidic residues" evidence="1">
    <location>
        <begin position="181"/>
        <end position="193"/>
    </location>
</feature>
<reference evidence="2" key="1">
    <citation type="submission" date="2014-11" db="EMBL/GenBank/DDBJ databases">
        <authorList>
            <person name="Otto D Thomas"/>
            <person name="Naeem Raeece"/>
        </authorList>
    </citation>
    <scope>NUCLEOTIDE SEQUENCE</scope>
</reference>
<feature type="compositionally biased region" description="Basic and acidic residues" evidence="1">
    <location>
        <begin position="291"/>
        <end position="300"/>
    </location>
</feature>
<proteinExistence type="predicted"/>
<feature type="compositionally biased region" description="Basic and acidic residues" evidence="1">
    <location>
        <begin position="517"/>
        <end position="528"/>
    </location>
</feature>
<dbReference type="AlphaFoldDB" id="A0A0G4HVD0"/>
<feature type="region of interest" description="Disordered" evidence="1">
    <location>
        <begin position="213"/>
        <end position="590"/>
    </location>
</feature>
<feature type="region of interest" description="Disordered" evidence="1">
    <location>
        <begin position="133"/>
        <end position="153"/>
    </location>
</feature>
<feature type="compositionally biased region" description="Polar residues" evidence="1">
    <location>
        <begin position="353"/>
        <end position="373"/>
    </location>
</feature>
<feature type="compositionally biased region" description="Low complexity" evidence="1">
    <location>
        <begin position="213"/>
        <end position="254"/>
    </location>
</feature>
<dbReference type="EMBL" id="CDMZ01004033">
    <property type="protein sequence ID" value="CEM48430.1"/>
    <property type="molecule type" value="Genomic_DNA"/>
</dbReference>
<feature type="compositionally biased region" description="Low complexity" evidence="1">
    <location>
        <begin position="543"/>
        <end position="569"/>
    </location>
</feature>
<gene>
    <name evidence="2" type="ORF">Cvel_32231</name>
</gene>
<organism evidence="2">
    <name type="scientific">Chromera velia CCMP2878</name>
    <dbReference type="NCBI Taxonomy" id="1169474"/>
    <lineage>
        <taxon>Eukaryota</taxon>
        <taxon>Sar</taxon>
        <taxon>Alveolata</taxon>
        <taxon>Colpodellida</taxon>
        <taxon>Chromeraceae</taxon>
        <taxon>Chromera</taxon>
    </lineage>
</organism>
<evidence type="ECO:0000256" key="1">
    <source>
        <dbReference type="SAM" id="MobiDB-lite"/>
    </source>
</evidence>
<evidence type="ECO:0000313" key="2">
    <source>
        <dbReference type="EMBL" id="CEM48430.1"/>
    </source>
</evidence>
<dbReference type="VEuPathDB" id="CryptoDB:Cvel_32231"/>
<feature type="region of interest" description="Disordered" evidence="1">
    <location>
        <begin position="1"/>
        <end position="32"/>
    </location>
</feature>
<feature type="compositionally biased region" description="Basic and acidic residues" evidence="1">
    <location>
        <begin position="386"/>
        <end position="403"/>
    </location>
</feature>
<feature type="region of interest" description="Disordered" evidence="1">
    <location>
        <begin position="168"/>
        <end position="195"/>
    </location>
</feature>
<feature type="compositionally biased region" description="Low complexity" evidence="1">
    <location>
        <begin position="408"/>
        <end position="417"/>
    </location>
</feature>
<accession>A0A0G4HVD0</accession>
<feature type="compositionally biased region" description="Basic and acidic residues" evidence="1">
    <location>
        <begin position="143"/>
        <end position="153"/>
    </location>
</feature>
<protein>
    <submittedName>
        <fullName evidence="2">Uncharacterized protein</fullName>
    </submittedName>
</protein>
<sequence length="590" mass="62531">MPAPKRSERQRRRPDFSQRSKYTKPISSDLRERLVREEREAREEADVDNPVVQFDMQSKQMEDAWNTVVNDFGQQFLTFQFQTAKYIDTQMTPAKSRWKMAMAQMKAERAAKEGKGSLFAQIGAAKKAEREGRLEDIDEEGSDLERAGKGVDEKDQAAAAKALGLFGKQKGGAKKPNKFLEQMKKKAKKENPEKLAISKMAGGWLSMKTAARAAMMSGKAAWAPCTGSSSSSSAPSDGGASSSSNDSPPRAAPSLLAVPTKGKKSQPPVGGVKAKQGGLSMRSALSALQEKSTKLPKEEAEASDGTDPDTERDAAPIPRASDRVPSGALSGEASDGSRLTENTRLAKKAARSGASSHSPTGSQTSPAARSSGISPMAAAAGGGGGKQKDVSDTEPQTKEEVHTKTKKLPPTETLTTEEPTEAKGVARPSVMGAATLDDPASRRKAREREKEKSRLAESADSETKKNQDETPAGAREREREKRSLFGQKARTERENGKGTELSSSSLAPPSPSPNPPRETEGGDGETREASLTSSAKNKEAAKSADSPPQAQAAPTRSAAAARGGVRSGADVSSALGDIRKSLGGIRKAEQ</sequence>
<feature type="compositionally biased region" description="Basic and acidic residues" evidence="1">
    <location>
        <begin position="446"/>
        <end position="497"/>
    </location>
</feature>